<protein>
    <recommendedName>
        <fullName evidence="4">Transmembrane protein</fullName>
    </recommendedName>
</protein>
<evidence type="ECO:0008006" key="4">
    <source>
        <dbReference type="Google" id="ProtNLM"/>
    </source>
</evidence>
<evidence type="ECO:0000313" key="2">
    <source>
        <dbReference type="EMBL" id="QIG67667.1"/>
    </source>
</evidence>
<keyword evidence="1" id="KW-0472">Membrane</keyword>
<evidence type="ECO:0000256" key="1">
    <source>
        <dbReference type="SAM" id="Phobius"/>
    </source>
</evidence>
<keyword evidence="1" id="KW-0812">Transmembrane</keyword>
<evidence type="ECO:0000313" key="3">
    <source>
        <dbReference type="Proteomes" id="UP000612501"/>
    </source>
</evidence>
<proteinExistence type="predicted"/>
<feature type="transmembrane region" description="Helical" evidence="1">
    <location>
        <begin position="70"/>
        <end position="91"/>
    </location>
</feature>
<dbReference type="EMBL" id="MN988482">
    <property type="protein sequence ID" value="QIG67667.1"/>
    <property type="molecule type" value="Genomic_DNA"/>
</dbReference>
<dbReference type="Proteomes" id="UP000612501">
    <property type="component" value="Segment"/>
</dbReference>
<organism evidence="2 3">
    <name type="scientific">Rhizobium phage RHph_Y17</name>
    <dbReference type="NCBI Taxonomy" id="2509771"/>
    <lineage>
        <taxon>Viruses</taxon>
        <taxon>Duplodnaviria</taxon>
        <taxon>Heunggongvirae</taxon>
        <taxon>Uroviricota</taxon>
        <taxon>Caudoviricetes</taxon>
        <taxon>Kleczkowskavirus</taxon>
        <taxon>Kleczkowskavirus RHEph4</taxon>
    </lineage>
</organism>
<sequence>MQRITLSDEDAEHIRDWQRLSSDEKEAINKLAKALGDEAKRKSLYDLLAAQSEIANMIAIKAHLSWFMGMLFKAGTLATVALALAGVYKLFFGGKT</sequence>
<name>A0A7S5QWZ0_9CAUD</name>
<gene>
    <name evidence="2" type="ORF">EVB51_050</name>
</gene>
<accession>A0A7S5QWZ0</accession>
<keyword evidence="1" id="KW-1133">Transmembrane helix</keyword>
<reference evidence="2" key="1">
    <citation type="submission" date="2020-01" db="EMBL/GenBank/DDBJ databases">
        <title>Patterns of diversity and host range of bacteriophage communities associated with bean-nodulatin bacteria.</title>
        <authorList>
            <person name="Vann Cauwenberghe J."/>
            <person name="Santamaria R.I."/>
            <person name="Bustos P."/>
            <person name="Juarez S."/>
            <person name="Gonzalez V."/>
        </authorList>
    </citation>
    <scope>NUCLEOTIDE SEQUENCE</scope>
</reference>